<dbReference type="Pfam" id="PF14707">
    <property type="entry name" value="Sulfatase_C"/>
    <property type="match status" value="1"/>
</dbReference>
<reference evidence="9" key="1">
    <citation type="submission" date="2020-11" db="EMBL/GenBank/DDBJ databases">
        <authorList>
            <person name="Tran Van P."/>
        </authorList>
    </citation>
    <scope>NUCLEOTIDE SEQUENCE</scope>
</reference>
<dbReference type="InterPro" id="IPR024607">
    <property type="entry name" value="Sulfatase_CS"/>
</dbReference>
<sequence>MQRFVVVGLNLLLCYGVIILASRKLDPRFLELVHSPVVQEHGIYTRDNMIPVERGQKDTPNIVILFADDMGWGDMGANSPTSYVHTPTLDSLAAKGIRFTDFHSGAATCSPSRASLLTGRLGLRNGVVRNFEPDSIGGLPLNETTLADVARRKGYTTGMIGKWHLGINGLYHPIHRGFETYYGLPYSNDMGCIDSYCYNSPEQTKCPTKLNQNITANGVKNITSWMNIGVPLYDDLKIIEQPVNITILSSRYAERARSFISRNAKKSFLLYVAFAHMHVPLAFQTDEGFLPYQNTLYELDETVKTIHQALINSGVEENTLIWFASDNGPWELKCEYSGSAGPFKGDWQRRAEGGGGGSASKQTVWEGGHRVPSFIYWPQVIKEGWVSAALASTLDILPTVASLIRAPLPPGRAFDGVDLTPVINGRQSNRNTVLFHPNSGAAGPEGEIGAARVGPYKGVYYSGGSPACGGNTGPSQHHDPPLLFDLESDPSESSPLSPTSPNFGKVMKVIKKELQNLHYSLKVDNKSQADYTQNPSLTPCCSVFEPACRCH</sequence>
<dbReference type="InterPro" id="IPR050738">
    <property type="entry name" value="Sulfatase"/>
</dbReference>
<evidence type="ECO:0000256" key="4">
    <source>
        <dbReference type="ARBA" id="ARBA00022729"/>
    </source>
</evidence>
<dbReference type="Proteomes" id="UP000677054">
    <property type="component" value="Unassembled WGS sequence"/>
</dbReference>
<organism evidence="9">
    <name type="scientific">Darwinula stevensoni</name>
    <dbReference type="NCBI Taxonomy" id="69355"/>
    <lineage>
        <taxon>Eukaryota</taxon>
        <taxon>Metazoa</taxon>
        <taxon>Ecdysozoa</taxon>
        <taxon>Arthropoda</taxon>
        <taxon>Crustacea</taxon>
        <taxon>Oligostraca</taxon>
        <taxon>Ostracoda</taxon>
        <taxon>Podocopa</taxon>
        <taxon>Podocopida</taxon>
        <taxon>Darwinulocopina</taxon>
        <taxon>Darwinuloidea</taxon>
        <taxon>Darwinulidae</taxon>
        <taxon>Darwinula</taxon>
    </lineage>
</organism>
<dbReference type="EMBL" id="CAJPEV010001521">
    <property type="protein sequence ID" value="CAG0893120.1"/>
    <property type="molecule type" value="Genomic_DNA"/>
</dbReference>
<dbReference type="Pfam" id="PF00884">
    <property type="entry name" value="Sulfatase"/>
    <property type="match status" value="1"/>
</dbReference>
<keyword evidence="6" id="KW-0106">Calcium</keyword>
<dbReference type="OrthoDB" id="103349at2759"/>
<dbReference type="Gene3D" id="3.40.720.10">
    <property type="entry name" value="Alkaline Phosphatase, subunit A"/>
    <property type="match status" value="1"/>
</dbReference>
<dbReference type="Gene3D" id="3.30.1120.10">
    <property type="match status" value="1"/>
</dbReference>
<evidence type="ECO:0000256" key="5">
    <source>
        <dbReference type="ARBA" id="ARBA00022801"/>
    </source>
</evidence>
<dbReference type="InterPro" id="IPR000917">
    <property type="entry name" value="Sulfatase_N"/>
</dbReference>
<evidence type="ECO:0000256" key="1">
    <source>
        <dbReference type="ARBA" id="ARBA00001913"/>
    </source>
</evidence>
<evidence type="ECO:0000256" key="3">
    <source>
        <dbReference type="ARBA" id="ARBA00022723"/>
    </source>
</evidence>
<feature type="domain" description="Sulfatase N-terminal" evidence="8">
    <location>
        <begin position="60"/>
        <end position="403"/>
    </location>
</feature>
<comment type="cofactor">
    <cofactor evidence="1">
        <name>Ca(2+)</name>
        <dbReference type="ChEBI" id="CHEBI:29108"/>
    </cofactor>
</comment>
<dbReference type="InterPro" id="IPR017850">
    <property type="entry name" value="Alkaline_phosphatase_core_sf"/>
</dbReference>
<evidence type="ECO:0000259" key="8">
    <source>
        <dbReference type="Pfam" id="PF00884"/>
    </source>
</evidence>
<feature type="region of interest" description="Disordered" evidence="7">
    <location>
        <begin position="470"/>
        <end position="502"/>
    </location>
</feature>
<dbReference type="SUPFAM" id="SSF53649">
    <property type="entry name" value="Alkaline phosphatase-like"/>
    <property type="match status" value="1"/>
</dbReference>
<evidence type="ECO:0000256" key="6">
    <source>
        <dbReference type="ARBA" id="ARBA00022837"/>
    </source>
</evidence>
<dbReference type="PROSITE" id="PS00523">
    <property type="entry name" value="SULFATASE_1"/>
    <property type="match status" value="1"/>
</dbReference>
<dbReference type="GO" id="GO:0046872">
    <property type="term" value="F:metal ion binding"/>
    <property type="evidence" value="ECO:0007669"/>
    <property type="project" value="UniProtKB-KW"/>
</dbReference>
<name>A0A7R8XDJ6_9CRUS</name>
<accession>A0A7R8XDJ6</accession>
<proteinExistence type="inferred from homology"/>
<keyword evidence="10" id="KW-1185">Reference proteome</keyword>
<dbReference type="GO" id="GO:0004065">
    <property type="term" value="F:arylsulfatase activity"/>
    <property type="evidence" value="ECO:0007669"/>
    <property type="project" value="TreeGrafter"/>
</dbReference>
<gene>
    <name evidence="9" type="ORF">DSTB1V02_LOCUS7466</name>
</gene>
<dbReference type="PROSITE" id="PS00149">
    <property type="entry name" value="SULFATASE_2"/>
    <property type="match status" value="1"/>
</dbReference>
<evidence type="ECO:0000313" key="9">
    <source>
        <dbReference type="EMBL" id="CAD7247641.1"/>
    </source>
</evidence>
<keyword evidence="5" id="KW-0378">Hydrolase</keyword>
<protein>
    <recommendedName>
        <fullName evidence="8">Sulfatase N-terminal domain-containing protein</fullName>
    </recommendedName>
</protein>
<comment type="similarity">
    <text evidence="2">Belongs to the sulfatase family.</text>
</comment>
<keyword evidence="3" id="KW-0479">Metal-binding</keyword>
<dbReference type="PANTHER" id="PTHR42693">
    <property type="entry name" value="ARYLSULFATASE FAMILY MEMBER"/>
    <property type="match status" value="1"/>
</dbReference>
<evidence type="ECO:0000313" key="10">
    <source>
        <dbReference type="Proteomes" id="UP000677054"/>
    </source>
</evidence>
<evidence type="ECO:0000256" key="2">
    <source>
        <dbReference type="ARBA" id="ARBA00008779"/>
    </source>
</evidence>
<dbReference type="AlphaFoldDB" id="A0A7R8XDJ6"/>
<evidence type="ECO:0000256" key="7">
    <source>
        <dbReference type="SAM" id="MobiDB-lite"/>
    </source>
</evidence>
<feature type="compositionally biased region" description="Low complexity" evidence="7">
    <location>
        <begin position="491"/>
        <end position="501"/>
    </location>
</feature>
<dbReference type="EMBL" id="LR901038">
    <property type="protein sequence ID" value="CAD7247641.1"/>
    <property type="molecule type" value="Genomic_DNA"/>
</dbReference>
<dbReference type="PANTHER" id="PTHR42693:SF42">
    <property type="entry name" value="ARYLSULFATASE G"/>
    <property type="match status" value="1"/>
</dbReference>
<keyword evidence="4" id="KW-0732">Signal</keyword>